<dbReference type="RefSeq" id="WP_344304495.1">
    <property type="nucleotide sequence ID" value="NZ_BAAAQQ010000013.1"/>
</dbReference>
<proteinExistence type="predicted"/>
<evidence type="ECO:0000313" key="2">
    <source>
        <dbReference type="Proteomes" id="UP001500575"/>
    </source>
</evidence>
<evidence type="ECO:0008006" key="3">
    <source>
        <dbReference type="Google" id="ProtNLM"/>
    </source>
</evidence>
<gene>
    <name evidence="1" type="ORF">GCM10009843_28970</name>
</gene>
<dbReference type="EMBL" id="BAAAQQ010000013">
    <property type="protein sequence ID" value="GAA2128502.1"/>
    <property type="molecule type" value="Genomic_DNA"/>
</dbReference>
<comment type="caution">
    <text evidence="1">The sequence shown here is derived from an EMBL/GenBank/DDBJ whole genome shotgun (WGS) entry which is preliminary data.</text>
</comment>
<evidence type="ECO:0000313" key="1">
    <source>
        <dbReference type="EMBL" id="GAA2128502.1"/>
    </source>
</evidence>
<name>A0ABN2YLZ6_9ACTN</name>
<keyword evidence="2" id="KW-1185">Reference proteome</keyword>
<sequence length="188" mass="20453">MSATPFGAWATSLLATHPRQPDQRSCGASVLVVERALRDEDYARWLTEDASRFGSEALGTHGRTTRAVTAAGRLQLPWPRALGTPPWAVAGELTASTGRRWGFRTILRREPAWEALVAAVEAGSPSPLYVGSRWIPRHVVLTVGASDTAIQCYEPGSGRVLSVTREAFLDATFRLAGWTKPWFVVVPA</sequence>
<dbReference type="Proteomes" id="UP001500575">
    <property type="component" value="Unassembled WGS sequence"/>
</dbReference>
<reference evidence="1 2" key="1">
    <citation type="journal article" date="2019" name="Int. J. Syst. Evol. Microbiol.">
        <title>The Global Catalogue of Microorganisms (GCM) 10K type strain sequencing project: providing services to taxonomists for standard genome sequencing and annotation.</title>
        <authorList>
            <consortium name="The Broad Institute Genomics Platform"/>
            <consortium name="The Broad Institute Genome Sequencing Center for Infectious Disease"/>
            <person name="Wu L."/>
            <person name="Ma J."/>
        </authorList>
    </citation>
    <scope>NUCLEOTIDE SEQUENCE [LARGE SCALE GENOMIC DNA]</scope>
    <source>
        <strain evidence="1 2">JCM 16021</strain>
    </source>
</reference>
<accession>A0ABN2YLZ6</accession>
<organism evidence="1 2">
    <name type="scientific">Nocardioides bigeumensis</name>
    <dbReference type="NCBI Taxonomy" id="433657"/>
    <lineage>
        <taxon>Bacteria</taxon>
        <taxon>Bacillati</taxon>
        <taxon>Actinomycetota</taxon>
        <taxon>Actinomycetes</taxon>
        <taxon>Propionibacteriales</taxon>
        <taxon>Nocardioidaceae</taxon>
        <taxon>Nocardioides</taxon>
    </lineage>
</organism>
<protein>
    <recommendedName>
        <fullName evidence="3">Peptidase C39-like domain-containing protein</fullName>
    </recommendedName>
</protein>